<keyword evidence="1" id="KW-0812">Transmembrane</keyword>
<dbReference type="AlphaFoldDB" id="A0A0G1TQ82"/>
<feature type="transmembrane region" description="Helical" evidence="1">
    <location>
        <begin position="101"/>
        <end position="119"/>
    </location>
</feature>
<keyword evidence="1" id="KW-1133">Transmembrane helix</keyword>
<feature type="transmembrane region" description="Helical" evidence="1">
    <location>
        <begin position="183"/>
        <end position="201"/>
    </location>
</feature>
<keyword evidence="1" id="KW-0472">Membrane</keyword>
<evidence type="ECO:0008006" key="4">
    <source>
        <dbReference type="Google" id="ProtNLM"/>
    </source>
</evidence>
<evidence type="ECO:0000313" key="3">
    <source>
        <dbReference type="Proteomes" id="UP000034607"/>
    </source>
</evidence>
<evidence type="ECO:0000313" key="2">
    <source>
        <dbReference type="EMBL" id="KKU56303.1"/>
    </source>
</evidence>
<name>A0A0G1TQ82_9BACT</name>
<protein>
    <recommendedName>
        <fullName evidence="4">Glycosyltransferase RgtA/B/C/D-like domain-containing protein</fullName>
    </recommendedName>
</protein>
<feature type="transmembrane region" description="Helical" evidence="1">
    <location>
        <begin position="153"/>
        <end position="176"/>
    </location>
</feature>
<accession>A0A0G1TQ82</accession>
<evidence type="ECO:0000256" key="1">
    <source>
        <dbReference type="SAM" id="Phobius"/>
    </source>
</evidence>
<organism evidence="2 3">
    <name type="scientific">Candidatus Amesbacteria bacterium GW2011_GWA2_47_11</name>
    <dbReference type="NCBI Taxonomy" id="1618357"/>
    <lineage>
        <taxon>Bacteria</taxon>
        <taxon>Candidatus Amesiibacteriota</taxon>
    </lineage>
</organism>
<feature type="transmembrane region" description="Helical" evidence="1">
    <location>
        <begin position="314"/>
        <end position="336"/>
    </location>
</feature>
<feature type="transmembrane region" description="Helical" evidence="1">
    <location>
        <begin position="73"/>
        <end position="94"/>
    </location>
</feature>
<feature type="transmembrane region" description="Helical" evidence="1">
    <location>
        <begin position="231"/>
        <end position="251"/>
    </location>
</feature>
<sequence length="486" mass="56528">MRIVMWGLVGVTLWLVGWRTLDPDFGWHVRMGNYILANGIPQTDPLSYTMPNFPFIDHEWLTNVLMAVGYERLGMAGLAVVFAVLTLLVVWVAIPRALWRWADAVVILGVIVFLGRAGVRPQVIDWLFLAILLRVVGEEKVWRKWKWGVVPFMILWANLHGGFAMGVAVLGIVLGVKFWEKRRVIIADAGVWILAVVGTWINPYGPRLWHEVWMQMTDSNLRWTIAEWQPFFAWMELGFWMLVALAGAIVWRYRGETAKWRWAVMGLTLAMGLSSLRHMPLFVVAVWPAAAEGLKRFYEEISGNREAIRRAVKFYILLLVTIGALGVYELGMRGWLVVKGQMGLRYPQEAINWLRKEGSAGEVFAWYGWGGYLDWKMPERRVFIDGRMPSWRWKSPDPRFADWVFKDYLRATEKGEFGEVFSKYGVEAVLWPNGKMMEPIWWEKKILEWWKKRRGEGDKKTFFGRLEEAGWKRAYEDEVAVVYVRE</sequence>
<dbReference type="EMBL" id="LCNM01000010">
    <property type="protein sequence ID" value="KKU56303.1"/>
    <property type="molecule type" value="Genomic_DNA"/>
</dbReference>
<dbReference type="Proteomes" id="UP000034607">
    <property type="component" value="Unassembled WGS sequence"/>
</dbReference>
<reference evidence="2 3" key="1">
    <citation type="journal article" date="2015" name="Nature">
        <title>rRNA introns, odd ribosomes, and small enigmatic genomes across a large radiation of phyla.</title>
        <authorList>
            <person name="Brown C.T."/>
            <person name="Hug L.A."/>
            <person name="Thomas B.C."/>
            <person name="Sharon I."/>
            <person name="Castelle C.J."/>
            <person name="Singh A."/>
            <person name="Wilkins M.J."/>
            <person name="Williams K.H."/>
            <person name="Banfield J.F."/>
        </authorList>
    </citation>
    <scope>NUCLEOTIDE SEQUENCE [LARGE SCALE GENOMIC DNA]</scope>
</reference>
<proteinExistence type="predicted"/>
<comment type="caution">
    <text evidence="2">The sequence shown here is derived from an EMBL/GenBank/DDBJ whole genome shotgun (WGS) entry which is preliminary data.</text>
</comment>
<gene>
    <name evidence="2" type="ORF">UX78_C0010G0021</name>
</gene>